<keyword evidence="3" id="KW-0862">Zinc</keyword>
<dbReference type="PROSITE" id="PS50119">
    <property type="entry name" value="ZF_BBOX"/>
    <property type="match status" value="2"/>
</dbReference>
<dbReference type="SMART" id="SM00184">
    <property type="entry name" value="RING"/>
    <property type="match status" value="1"/>
</dbReference>
<evidence type="ECO:0000256" key="3">
    <source>
        <dbReference type="ARBA" id="ARBA00022833"/>
    </source>
</evidence>
<dbReference type="Pfam" id="PF00643">
    <property type="entry name" value="zf-B_box"/>
    <property type="match status" value="1"/>
</dbReference>
<dbReference type="CDD" id="cd19809">
    <property type="entry name" value="Bbox1_TRIM45_C-X"/>
    <property type="match status" value="1"/>
</dbReference>
<dbReference type="PROSITE" id="PS50089">
    <property type="entry name" value="ZF_RING_2"/>
    <property type="match status" value="1"/>
</dbReference>
<feature type="non-terminal residue" evidence="7">
    <location>
        <position position="1"/>
    </location>
</feature>
<evidence type="ECO:0000313" key="8">
    <source>
        <dbReference type="Proteomes" id="UP000886611"/>
    </source>
</evidence>
<dbReference type="InterPro" id="IPR017907">
    <property type="entry name" value="Znf_RING_CS"/>
</dbReference>
<dbReference type="Pfam" id="PF13445">
    <property type="entry name" value="zf-RING_UBOX"/>
    <property type="match status" value="1"/>
</dbReference>
<dbReference type="Proteomes" id="UP000886611">
    <property type="component" value="Unassembled WGS sequence"/>
</dbReference>
<feature type="domain" description="RING-type" evidence="5">
    <location>
        <begin position="22"/>
        <end position="70"/>
    </location>
</feature>
<comment type="caution">
    <text evidence="7">The sequence shown here is derived from an EMBL/GenBank/DDBJ whole genome shotgun (WGS) entry which is preliminary data.</text>
</comment>
<evidence type="ECO:0000259" key="6">
    <source>
        <dbReference type="PROSITE" id="PS50119"/>
    </source>
</evidence>
<accession>A0A8X8BJ52</accession>
<keyword evidence="1" id="KW-0479">Metal-binding</keyword>
<dbReference type="CDD" id="cd19785">
    <property type="entry name" value="Bbox2_TRIM45_C-X"/>
    <property type="match status" value="1"/>
</dbReference>
<evidence type="ECO:0000256" key="1">
    <source>
        <dbReference type="ARBA" id="ARBA00022723"/>
    </source>
</evidence>
<dbReference type="InterPro" id="IPR047153">
    <property type="entry name" value="TRIM45/56/19-like"/>
</dbReference>
<name>A0A8X8BJ52_POLSE</name>
<dbReference type="EMBL" id="JAATIS010008602">
    <property type="protein sequence ID" value="KAG2456372.1"/>
    <property type="molecule type" value="Genomic_DNA"/>
</dbReference>
<keyword evidence="8" id="KW-1185">Reference proteome</keyword>
<organism evidence="7 8">
    <name type="scientific">Polypterus senegalus</name>
    <name type="common">Senegal bichir</name>
    <dbReference type="NCBI Taxonomy" id="55291"/>
    <lineage>
        <taxon>Eukaryota</taxon>
        <taxon>Metazoa</taxon>
        <taxon>Chordata</taxon>
        <taxon>Craniata</taxon>
        <taxon>Vertebrata</taxon>
        <taxon>Euteleostomi</taxon>
        <taxon>Actinopterygii</taxon>
        <taxon>Polypteriformes</taxon>
        <taxon>Polypteridae</taxon>
        <taxon>Polypterus</taxon>
    </lineage>
</organism>
<protein>
    <submittedName>
        <fullName evidence="7">TRI45 protein</fullName>
    </submittedName>
</protein>
<feature type="domain" description="B box-type" evidence="6">
    <location>
        <begin position="158"/>
        <end position="195"/>
    </location>
</feature>
<evidence type="ECO:0000313" key="7">
    <source>
        <dbReference type="EMBL" id="KAG2456372.1"/>
    </source>
</evidence>
<dbReference type="SMART" id="SM00336">
    <property type="entry name" value="BBOX"/>
    <property type="match status" value="2"/>
</dbReference>
<feature type="non-terminal residue" evidence="7">
    <location>
        <position position="429"/>
    </location>
</feature>
<dbReference type="InterPro" id="IPR001841">
    <property type="entry name" value="Znf_RING"/>
</dbReference>
<evidence type="ECO:0000259" key="5">
    <source>
        <dbReference type="PROSITE" id="PS50089"/>
    </source>
</evidence>
<dbReference type="Gene3D" id="3.30.160.60">
    <property type="entry name" value="Classic Zinc Finger"/>
    <property type="match status" value="1"/>
</dbReference>
<dbReference type="PROSITE" id="PS00518">
    <property type="entry name" value="ZF_RING_1"/>
    <property type="match status" value="1"/>
</dbReference>
<feature type="domain" description="B box-type" evidence="6">
    <location>
        <begin position="102"/>
        <end position="148"/>
    </location>
</feature>
<dbReference type="GO" id="GO:0061630">
    <property type="term" value="F:ubiquitin protein ligase activity"/>
    <property type="evidence" value="ECO:0007669"/>
    <property type="project" value="TreeGrafter"/>
</dbReference>
<dbReference type="Gene3D" id="3.30.40.10">
    <property type="entry name" value="Zinc/RING finger domain, C3HC4 (zinc finger)"/>
    <property type="match status" value="1"/>
</dbReference>
<dbReference type="GO" id="GO:0008270">
    <property type="term" value="F:zinc ion binding"/>
    <property type="evidence" value="ECO:0007669"/>
    <property type="project" value="UniProtKB-KW"/>
</dbReference>
<dbReference type="PANTHER" id="PTHR25462:SF291">
    <property type="entry name" value="E3 UBIQUITIN-PROTEIN LIGASE TRIM45"/>
    <property type="match status" value="1"/>
</dbReference>
<dbReference type="SUPFAM" id="SSF57845">
    <property type="entry name" value="B-box zinc-binding domain"/>
    <property type="match status" value="1"/>
</dbReference>
<sequence length="429" mass="47809">MAFNADAKLRPRGAGNNPKATCAVCALLFREPKLLPCLHTFCAECISRLELFSGQGSKGSCVTLLCPVCDTEVSLPPTGVDGLTTDQLAANEVLLESLLREECELVCDLCGEEGAERRCQVCGVNLCSFCCQAHRRQKKTASHRTVRLQDLKGTSKIVKPVLCMVHPTEEVRLFCETCDQPVCRDCVVAGHREHSCEYAADIIHKHGDYVRELVKCVQPHISVLEGALGDIEQMHSTIEARANALSIDIQTFTDGYIKSIEKHRNDLLKQLHDLQFQKSNQLHLQRIQLEHILSDVRTGVDFTERLLANGSDLEILMIKSVPIGRLQRLLEVKYNPIPVVDDTIRFLPQERAEDRDGYRMYGVIQSKEVDPFKCVIRGEGGYQGCGHGHKGHPGKKHWSCCGNLIEGSECTWGISGLECDRNHLRTVAL</sequence>
<dbReference type="AlphaFoldDB" id="A0A8X8BJ52"/>
<proteinExistence type="predicted"/>
<dbReference type="InterPro" id="IPR027370">
    <property type="entry name" value="Znf-RING_euk"/>
</dbReference>
<reference evidence="7 8" key="1">
    <citation type="journal article" date="2021" name="Cell">
        <title>Tracing the genetic footprints of vertebrate landing in non-teleost ray-finned fishes.</title>
        <authorList>
            <person name="Bi X."/>
            <person name="Wang K."/>
            <person name="Yang L."/>
            <person name="Pan H."/>
            <person name="Jiang H."/>
            <person name="Wei Q."/>
            <person name="Fang M."/>
            <person name="Yu H."/>
            <person name="Zhu C."/>
            <person name="Cai Y."/>
            <person name="He Y."/>
            <person name="Gan X."/>
            <person name="Zeng H."/>
            <person name="Yu D."/>
            <person name="Zhu Y."/>
            <person name="Jiang H."/>
            <person name="Qiu Q."/>
            <person name="Yang H."/>
            <person name="Zhang Y.E."/>
            <person name="Wang W."/>
            <person name="Zhu M."/>
            <person name="He S."/>
            <person name="Zhang G."/>
        </authorList>
    </citation>
    <scope>NUCLEOTIDE SEQUENCE [LARGE SCALE GENOMIC DNA]</scope>
    <source>
        <strain evidence="7">Bchr_013</strain>
    </source>
</reference>
<dbReference type="SUPFAM" id="SSF57850">
    <property type="entry name" value="RING/U-box"/>
    <property type="match status" value="1"/>
</dbReference>
<dbReference type="InterPro" id="IPR013083">
    <property type="entry name" value="Znf_RING/FYVE/PHD"/>
</dbReference>
<dbReference type="PANTHER" id="PTHR25462">
    <property type="entry name" value="BONUS, ISOFORM C-RELATED"/>
    <property type="match status" value="1"/>
</dbReference>
<gene>
    <name evidence="7" type="primary">Trim45</name>
    <name evidence="7" type="ORF">GTO96_0012852</name>
</gene>
<evidence type="ECO:0000256" key="2">
    <source>
        <dbReference type="ARBA" id="ARBA00022771"/>
    </source>
</evidence>
<dbReference type="GO" id="GO:0005654">
    <property type="term" value="C:nucleoplasm"/>
    <property type="evidence" value="ECO:0007669"/>
    <property type="project" value="TreeGrafter"/>
</dbReference>
<dbReference type="InterPro" id="IPR000315">
    <property type="entry name" value="Znf_B-box"/>
</dbReference>
<keyword evidence="2 4" id="KW-0863">Zinc-finger</keyword>
<evidence type="ECO:0000256" key="4">
    <source>
        <dbReference type="PROSITE-ProRule" id="PRU00024"/>
    </source>
</evidence>